<dbReference type="InterPro" id="IPR036383">
    <property type="entry name" value="TSP1_rpt_sf"/>
</dbReference>
<gene>
    <name evidence="6" type="primary">LOC110980341</name>
</gene>
<evidence type="ECO:0000256" key="4">
    <source>
        <dbReference type="SAM" id="SignalP"/>
    </source>
</evidence>
<evidence type="ECO:0000313" key="5">
    <source>
        <dbReference type="Proteomes" id="UP000694845"/>
    </source>
</evidence>
<dbReference type="InterPro" id="IPR050439">
    <property type="entry name" value="ADAMTS_ADAMTS-like"/>
</dbReference>
<dbReference type="PANTHER" id="PTHR13723">
    <property type="entry name" value="ADAMTS A DISINTEGRIN AND METALLOPROTEASE WITH THROMBOSPONDIN MOTIFS PROTEASE"/>
    <property type="match status" value="1"/>
</dbReference>
<dbReference type="PROSITE" id="PS50092">
    <property type="entry name" value="TSP1"/>
    <property type="match status" value="1"/>
</dbReference>
<dbReference type="AlphaFoldDB" id="A0A8B7YHA8"/>
<dbReference type="InterPro" id="IPR000884">
    <property type="entry name" value="TSP1_rpt"/>
</dbReference>
<keyword evidence="4" id="KW-0732">Signal</keyword>
<keyword evidence="2" id="KW-0964">Secreted</keyword>
<dbReference type="GO" id="GO:0031012">
    <property type="term" value="C:extracellular matrix"/>
    <property type="evidence" value="ECO:0007669"/>
    <property type="project" value="TreeGrafter"/>
</dbReference>
<reference evidence="6" key="1">
    <citation type="submission" date="2025-08" db="UniProtKB">
        <authorList>
            <consortium name="RefSeq"/>
        </authorList>
    </citation>
    <scope>IDENTIFICATION</scope>
</reference>
<evidence type="ECO:0000256" key="3">
    <source>
        <dbReference type="ARBA" id="ARBA00023157"/>
    </source>
</evidence>
<dbReference type="GO" id="GO:0030198">
    <property type="term" value="P:extracellular matrix organization"/>
    <property type="evidence" value="ECO:0007669"/>
    <property type="project" value="TreeGrafter"/>
</dbReference>
<comment type="subcellular location">
    <subcellularLocation>
        <location evidence="1">Secreted</location>
    </subcellularLocation>
</comment>
<dbReference type="OrthoDB" id="5973910at2759"/>
<evidence type="ECO:0000313" key="6">
    <source>
        <dbReference type="RefSeq" id="XP_022092633.1"/>
    </source>
</evidence>
<dbReference type="Pfam" id="PF00090">
    <property type="entry name" value="TSP_1"/>
    <property type="match status" value="1"/>
</dbReference>
<name>A0A8B7YHA8_ACAPL</name>
<evidence type="ECO:0000256" key="2">
    <source>
        <dbReference type="ARBA" id="ARBA00022525"/>
    </source>
</evidence>
<protein>
    <submittedName>
        <fullName evidence="6">Ectin-like</fullName>
    </submittedName>
</protein>
<dbReference type="PRINTS" id="PR01705">
    <property type="entry name" value="TSP1REPEAT"/>
</dbReference>
<keyword evidence="3" id="KW-1015">Disulfide bond</keyword>
<dbReference type="PANTHER" id="PTHR13723:SF200">
    <property type="entry name" value="ADAM METALLOPEPTIDASE WITH THROMBOSPONDIN TYPE 1 MOTIF B, ISOFORM B"/>
    <property type="match status" value="1"/>
</dbReference>
<dbReference type="GO" id="GO:0005576">
    <property type="term" value="C:extracellular region"/>
    <property type="evidence" value="ECO:0007669"/>
    <property type="project" value="UniProtKB-SubCell"/>
</dbReference>
<dbReference type="FunFam" id="2.20.100.10:FF:000002">
    <property type="entry name" value="Unc-5 netrin receptor C"/>
    <property type="match status" value="1"/>
</dbReference>
<dbReference type="GO" id="GO:0006508">
    <property type="term" value="P:proteolysis"/>
    <property type="evidence" value="ECO:0007669"/>
    <property type="project" value="TreeGrafter"/>
</dbReference>
<dbReference type="SMART" id="SM00209">
    <property type="entry name" value="TSP1"/>
    <property type="match status" value="1"/>
</dbReference>
<proteinExistence type="predicted"/>
<feature type="signal peptide" evidence="4">
    <location>
        <begin position="1"/>
        <end position="21"/>
    </location>
</feature>
<dbReference type="GO" id="GO:0004222">
    <property type="term" value="F:metalloendopeptidase activity"/>
    <property type="evidence" value="ECO:0007669"/>
    <property type="project" value="TreeGrafter"/>
</dbReference>
<organism evidence="5 6">
    <name type="scientific">Acanthaster planci</name>
    <name type="common">Crown-of-thorns starfish</name>
    <dbReference type="NCBI Taxonomy" id="133434"/>
    <lineage>
        <taxon>Eukaryota</taxon>
        <taxon>Metazoa</taxon>
        <taxon>Echinodermata</taxon>
        <taxon>Eleutherozoa</taxon>
        <taxon>Asterozoa</taxon>
        <taxon>Asteroidea</taxon>
        <taxon>Valvatacea</taxon>
        <taxon>Valvatida</taxon>
        <taxon>Acanthasteridae</taxon>
        <taxon>Acanthaster</taxon>
    </lineage>
</organism>
<dbReference type="Proteomes" id="UP000694845">
    <property type="component" value="Unplaced"/>
</dbReference>
<dbReference type="KEGG" id="aplc:110980341"/>
<dbReference type="GeneID" id="110980341"/>
<keyword evidence="5" id="KW-1185">Reference proteome</keyword>
<sequence length="215" mass="23795">MAQCEFLTHVIILCTVRLTFASSSVYLSPELSDALHLLRPDSQVLFASACLQEDYQCSEAEVASYAWASSHADPAARKRFWHTYVCTWNEDPSECPVDGGWTAWSEWGACNTTCGDGTKLRYRTCNWPPPKNGGNECHGQATSVTSCRVKMACPVTGHENLSFTEELPGSSVQHRALEAMEPFNEENTELSTTCLEGHCSYQQVTEMVTPRDLAA</sequence>
<dbReference type="Gene3D" id="2.20.100.10">
    <property type="entry name" value="Thrombospondin type-1 (TSP1) repeat"/>
    <property type="match status" value="1"/>
</dbReference>
<dbReference type="RefSeq" id="XP_022092633.1">
    <property type="nucleotide sequence ID" value="XM_022236941.1"/>
</dbReference>
<dbReference type="SUPFAM" id="SSF82895">
    <property type="entry name" value="TSP-1 type 1 repeat"/>
    <property type="match status" value="1"/>
</dbReference>
<feature type="chain" id="PRO_5034092823" evidence="4">
    <location>
        <begin position="22"/>
        <end position="215"/>
    </location>
</feature>
<evidence type="ECO:0000256" key="1">
    <source>
        <dbReference type="ARBA" id="ARBA00004613"/>
    </source>
</evidence>
<accession>A0A8B7YHA8</accession>